<dbReference type="InterPro" id="IPR011923">
    <property type="entry name" value="RodA/MrdB"/>
</dbReference>
<evidence type="ECO:0000256" key="7">
    <source>
        <dbReference type="ARBA" id="ARBA00044770"/>
    </source>
</evidence>
<evidence type="ECO:0000256" key="9">
    <source>
        <dbReference type="SAM" id="Phobius"/>
    </source>
</evidence>
<comment type="catalytic activity">
    <reaction evidence="8">
        <text>[GlcNAc-(1-&gt;4)-Mur2Ac(oyl-L-Ala-gamma-D-Glu-L-Lys-D-Ala-D-Ala)](n)-di-trans,octa-cis-undecaprenyl diphosphate + beta-D-GlcNAc-(1-&gt;4)-Mur2Ac(oyl-L-Ala-gamma-D-Glu-L-Lys-D-Ala-D-Ala)-di-trans,octa-cis-undecaprenyl diphosphate = [GlcNAc-(1-&gt;4)-Mur2Ac(oyl-L-Ala-gamma-D-Glu-L-Lys-D-Ala-D-Ala)](n+1)-di-trans,octa-cis-undecaprenyl diphosphate + di-trans,octa-cis-undecaprenyl diphosphate + H(+)</text>
        <dbReference type="Rhea" id="RHEA:23708"/>
        <dbReference type="Rhea" id="RHEA-COMP:9602"/>
        <dbReference type="Rhea" id="RHEA-COMP:9603"/>
        <dbReference type="ChEBI" id="CHEBI:15378"/>
        <dbReference type="ChEBI" id="CHEBI:58405"/>
        <dbReference type="ChEBI" id="CHEBI:60033"/>
        <dbReference type="ChEBI" id="CHEBI:78435"/>
        <dbReference type="EC" id="2.4.99.28"/>
    </reaction>
</comment>
<comment type="pathway">
    <text evidence="2">Cell wall biogenesis; peptidoglycan biosynthesis.</text>
</comment>
<dbReference type="PATRIC" id="fig|408015.6.peg.3955"/>
<dbReference type="InterPro" id="IPR018365">
    <property type="entry name" value="Cell_cycle_FtsW-rel_CS"/>
</dbReference>
<evidence type="ECO:0000256" key="4">
    <source>
        <dbReference type="ARBA" id="ARBA00022960"/>
    </source>
</evidence>
<comment type="subcellular location">
    <subcellularLocation>
        <location evidence="1">Membrane</location>
        <topology evidence="1">Multi-pass membrane protein</topology>
    </subcellularLocation>
</comment>
<keyword evidence="4" id="KW-0133">Cell shape</keyword>
<dbReference type="PANTHER" id="PTHR30474">
    <property type="entry name" value="CELL CYCLE PROTEIN"/>
    <property type="match status" value="1"/>
</dbReference>
<dbReference type="GO" id="GO:0008360">
    <property type="term" value="P:regulation of cell shape"/>
    <property type="evidence" value="ECO:0007669"/>
    <property type="project" value="UniProtKB-KW"/>
</dbReference>
<dbReference type="AlphaFoldDB" id="A0A0F7FXC1"/>
<dbReference type="GO" id="GO:0032153">
    <property type="term" value="C:cell division site"/>
    <property type="evidence" value="ECO:0007669"/>
    <property type="project" value="TreeGrafter"/>
</dbReference>
<keyword evidence="5 9" id="KW-1133">Transmembrane helix</keyword>
<keyword evidence="6 9" id="KW-0472">Membrane</keyword>
<feature type="transmembrane region" description="Helical" evidence="9">
    <location>
        <begin position="98"/>
        <end position="118"/>
    </location>
</feature>
<dbReference type="GO" id="GO:0015648">
    <property type="term" value="F:lipid-linked peptidoglycan transporter activity"/>
    <property type="evidence" value="ECO:0007669"/>
    <property type="project" value="TreeGrafter"/>
</dbReference>
<evidence type="ECO:0000256" key="5">
    <source>
        <dbReference type="ARBA" id="ARBA00022989"/>
    </source>
</evidence>
<keyword evidence="11" id="KW-1185">Reference proteome</keyword>
<gene>
    <name evidence="10" type="ORF">SXIM_39030</name>
</gene>
<feature type="transmembrane region" description="Helical" evidence="9">
    <location>
        <begin position="330"/>
        <end position="348"/>
    </location>
</feature>
<dbReference type="HOGENOM" id="CLU_029243_2_2_11"/>
<feature type="transmembrane region" description="Helical" evidence="9">
    <location>
        <begin position="175"/>
        <end position="199"/>
    </location>
</feature>
<dbReference type="EC" id="2.4.99.28" evidence="7"/>
<dbReference type="InterPro" id="IPR001182">
    <property type="entry name" value="FtsW/RodA"/>
</dbReference>
<organism evidence="10 11">
    <name type="scientific">Streptomyces xiamenensis</name>
    <dbReference type="NCBI Taxonomy" id="408015"/>
    <lineage>
        <taxon>Bacteria</taxon>
        <taxon>Bacillati</taxon>
        <taxon>Actinomycetota</taxon>
        <taxon>Actinomycetes</taxon>
        <taxon>Kitasatosporales</taxon>
        <taxon>Streptomycetaceae</taxon>
        <taxon>Streptomyces</taxon>
    </lineage>
</organism>
<feature type="transmembrane region" description="Helical" evidence="9">
    <location>
        <begin position="368"/>
        <end position="388"/>
    </location>
</feature>
<proteinExistence type="predicted"/>
<feature type="transmembrane region" description="Helical" evidence="9">
    <location>
        <begin position="31"/>
        <end position="52"/>
    </location>
</feature>
<dbReference type="Pfam" id="PF01098">
    <property type="entry name" value="FTSW_RODA_SPOVE"/>
    <property type="match status" value="1"/>
</dbReference>
<accession>A0A0F7FXC1</accession>
<dbReference type="PANTHER" id="PTHR30474:SF14">
    <property type="entry name" value="CELL CYCLE PROTEIN"/>
    <property type="match status" value="1"/>
</dbReference>
<feature type="transmembrane region" description="Helical" evidence="9">
    <location>
        <begin position="301"/>
        <end position="318"/>
    </location>
</feature>
<feature type="transmembrane region" description="Helical" evidence="9">
    <location>
        <begin position="64"/>
        <end position="86"/>
    </location>
</feature>
<dbReference type="GO" id="GO:0005886">
    <property type="term" value="C:plasma membrane"/>
    <property type="evidence" value="ECO:0007669"/>
    <property type="project" value="TreeGrafter"/>
</dbReference>
<evidence type="ECO:0000256" key="1">
    <source>
        <dbReference type="ARBA" id="ARBA00004141"/>
    </source>
</evidence>
<dbReference type="NCBIfam" id="TIGR02210">
    <property type="entry name" value="rodA_shape"/>
    <property type="match status" value="1"/>
</dbReference>
<dbReference type="EMBL" id="CP009922">
    <property type="protein sequence ID" value="AKG45287.1"/>
    <property type="molecule type" value="Genomic_DNA"/>
</dbReference>
<feature type="transmembrane region" description="Helical" evidence="9">
    <location>
        <begin position="211"/>
        <end position="230"/>
    </location>
</feature>
<dbReference type="KEGG" id="sxi:SXIM_39030"/>
<evidence type="ECO:0000256" key="2">
    <source>
        <dbReference type="ARBA" id="ARBA00004752"/>
    </source>
</evidence>
<keyword evidence="3 9" id="KW-0812">Transmembrane</keyword>
<name>A0A0F7FXC1_9ACTN</name>
<dbReference type="PROSITE" id="PS00428">
    <property type="entry name" value="FTSW_RODA_SPOVE"/>
    <property type="match status" value="1"/>
</dbReference>
<evidence type="ECO:0000256" key="6">
    <source>
        <dbReference type="ARBA" id="ARBA00023136"/>
    </source>
</evidence>
<reference evidence="10" key="1">
    <citation type="submission" date="2019-08" db="EMBL/GenBank/DDBJ databases">
        <title>Complete genome sequence of a mangrove-derived Streptomyces xiamenensis.</title>
        <authorList>
            <person name="Xu J."/>
        </authorList>
    </citation>
    <scope>NUCLEOTIDE SEQUENCE</scope>
    <source>
        <strain evidence="10">318</strain>
    </source>
</reference>
<evidence type="ECO:0000313" key="10">
    <source>
        <dbReference type="EMBL" id="AKG45287.1"/>
    </source>
</evidence>
<evidence type="ECO:0000256" key="3">
    <source>
        <dbReference type="ARBA" id="ARBA00022692"/>
    </source>
</evidence>
<dbReference type="GO" id="GO:0051301">
    <property type="term" value="P:cell division"/>
    <property type="evidence" value="ECO:0007669"/>
    <property type="project" value="InterPro"/>
</dbReference>
<dbReference type="GO" id="GO:0008955">
    <property type="term" value="F:peptidoglycan glycosyltransferase activity"/>
    <property type="evidence" value="ECO:0007669"/>
    <property type="project" value="UniProtKB-EC"/>
</dbReference>
<evidence type="ECO:0000256" key="8">
    <source>
        <dbReference type="ARBA" id="ARBA00049902"/>
    </source>
</evidence>
<protein>
    <recommendedName>
        <fullName evidence="7">peptidoglycan glycosyltransferase</fullName>
        <ecNumber evidence="7">2.4.99.28</ecNumber>
    </recommendedName>
</protein>
<dbReference type="STRING" id="408015.SXIM_39030"/>
<sequence length="397" mass="41992">MHSYTGRQSEAQRPMWRWFTDRDSIARRLDWPLLGAALALSLLGATVVYSATRARTDLTGDDPYFFLMRHLLNICIGCGLAALVVWLGHSRLRDLVPVLYAGTLLLCLLVLSPLGSNVNGSQSWIQLGGGFAFQPSELVKVSVILAMATLLAAGVEGDNNSVPDTPAVLRALGLVAVPAVLILATPDVGTTLVLAAIALGVLMSSGAARRWIIGLVTAGLLLAVAVWLLGVLDQYQINRFAAFANPALDPAGVGYNTNQARIAIGSGGLFGQGLFHGSQTLGQFVPEQHTDFIFTVVGEELGFVGGAAVIGLFGVIMWRGCVIAMKSPDVYGTIVAGGIVTWIAFQSFENMGMALGIMPVTGVPLPFLSYGGSSTFAIWIAVGLLLAIQVRRKTKLN</sequence>
<evidence type="ECO:0000313" key="11">
    <source>
        <dbReference type="Proteomes" id="UP000034034"/>
    </source>
</evidence>
<dbReference type="Proteomes" id="UP000034034">
    <property type="component" value="Chromosome"/>
</dbReference>